<dbReference type="Pfam" id="PF00135">
    <property type="entry name" value="COesterase"/>
    <property type="match status" value="1"/>
</dbReference>
<evidence type="ECO:0000313" key="7">
    <source>
        <dbReference type="Proteomes" id="UP001324533"/>
    </source>
</evidence>
<evidence type="ECO:0000313" key="6">
    <source>
        <dbReference type="EMBL" id="WQB70892.1"/>
    </source>
</evidence>
<name>A0ABZ0VDK0_9MICO</name>
<reference evidence="6 7" key="1">
    <citation type="submission" date="2023-06" db="EMBL/GenBank/DDBJ databases">
        <title>Rock-solubilizing bacteria, Microbacterium invictum, promotes re-establishment of vegetation in rocky wasteland by accelerating rock bio-weathering and reshaping soil bacterial community.</title>
        <authorList>
            <person name="Liu C."/>
        </authorList>
    </citation>
    <scope>NUCLEOTIDE SEQUENCE [LARGE SCALE GENOMIC DNA]</scope>
    <source>
        <strain evidence="6 7">X-18</strain>
    </source>
</reference>
<dbReference type="PROSITE" id="PS00941">
    <property type="entry name" value="CARBOXYLESTERASE_B_2"/>
    <property type="match status" value="1"/>
</dbReference>
<dbReference type="PROSITE" id="PS00122">
    <property type="entry name" value="CARBOXYLESTERASE_B_1"/>
    <property type="match status" value="1"/>
</dbReference>
<dbReference type="InterPro" id="IPR019819">
    <property type="entry name" value="Carboxylesterase_B_CS"/>
</dbReference>
<dbReference type="SUPFAM" id="SSF53474">
    <property type="entry name" value="alpha/beta-Hydrolases"/>
    <property type="match status" value="1"/>
</dbReference>
<keyword evidence="2 3" id="KW-0378">Hydrolase</keyword>
<dbReference type="InterPro" id="IPR050309">
    <property type="entry name" value="Type-B_Carboxylest/Lipase"/>
</dbReference>
<dbReference type="InterPro" id="IPR029058">
    <property type="entry name" value="AB_hydrolase_fold"/>
</dbReference>
<accession>A0ABZ0VDK0</accession>
<evidence type="ECO:0000256" key="1">
    <source>
        <dbReference type="ARBA" id="ARBA00005964"/>
    </source>
</evidence>
<feature type="region of interest" description="Disordered" evidence="4">
    <location>
        <begin position="37"/>
        <end position="77"/>
    </location>
</feature>
<protein>
    <recommendedName>
        <fullName evidence="3">Carboxylic ester hydrolase</fullName>
        <ecNumber evidence="3">3.1.1.-</ecNumber>
    </recommendedName>
</protein>
<evidence type="ECO:0000256" key="2">
    <source>
        <dbReference type="ARBA" id="ARBA00022801"/>
    </source>
</evidence>
<evidence type="ECO:0000256" key="3">
    <source>
        <dbReference type="RuleBase" id="RU361235"/>
    </source>
</evidence>
<dbReference type="RefSeq" id="WP_322411028.1">
    <property type="nucleotide sequence ID" value="NZ_CP139779.1"/>
</dbReference>
<dbReference type="EMBL" id="CP139779">
    <property type="protein sequence ID" value="WQB70892.1"/>
    <property type="molecule type" value="Genomic_DNA"/>
</dbReference>
<dbReference type="Gene3D" id="3.40.50.1820">
    <property type="entry name" value="alpha/beta hydrolase"/>
    <property type="match status" value="1"/>
</dbReference>
<evidence type="ECO:0000256" key="4">
    <source>
        <dbReference type="SAM" id="MobiDB-lite"/>
    </source>
</evidence>
<sequence length="509" mass="54035">MTDTATATAPAGVFHGDDLDGGLRRWRGIRYALSTAGEGRWRPSEPAPPSTDPVEARTFGPAAPQGHTPAVKLPPDSPTDEDCLTLNIWSPDAAHGRPAPVMVWLHGGAYIFGASSQAMYDGAALARAGAVVVTINYRIGALGFLDLTRVFPNEGLTANPALGDILLALRWVQSNIAAFGGDPERVTVFGESAGGGLVTTLLTSPAAEGLFWRAIAESSPASSVYDGDRAAGIADRMLTELGVSDVAGLRAADPAAIVAAQMAVFAAIPAAEPGTIAFAPVIDGDLVPEAPAAVLGRGDGHAVPLLIGTNRDEASLFRMMKSPLLPVDDASIDRMIADLSAERPELEVPTRAEVHAAYEGVRHHAIGMGIARDIGFRMPTLWVAEGHSRRAPTWLYRFDHATPMLKLLRIGATHGSELAYVWGTFGVNAHDITFRLGGRREAEQISERMRERWVTFAAGGSPDAAGAEAWPPYDTAERATLVIETVDRVVPDLDQKLRESWGDQVLAFP</sequence>
<dbReference type="PANTHER" id="PTHR11559">
    <property type="entry name" value="CARBOXYLESTERASE"/>
    <property type="match status" value="1"/>
</dbReference>
<gene>
    <name evidence="6" type="ORF">T9R20_02725</name>
</gene>
<dbReference type="EC" id="3.1.1.-" evidence="3"/>
<comment type="similarity">
    <text evidence="1 3">Belongs to the type-B carboxylesterase/lipase family.</text>
</comment>
<organism evidence="6 7">
    <name type="scientific">Microbacterium invictum</name>
    <dbReference type="NCBI Taxonomy" id="515415"/>
    <lineage>
        <taxon>Bacteria</taxon>
        <taxon>Bacillati</taxon>
        <taxon>Actinomycetota</taxon>
        <taxon>Actinomycetes</taxon>
        <taxon>Micrococcales</taxon>
        <taxon>Microbacteriaceae</taxon>
        <taxon>Microbacterium</taxon>
    </lineage>
</organism>
<keyword evidence="7" id="KW-1185">Reference proteome</keyword>
<dbReference type="InterPro" id="IPR002018">
    <property type="entry name" value="CarbesteraseB"/>
</dbReference>
<feature type="domain" description="Carboxylesterase type B" evidence="5">
    <location>
        <begin position="12"/>
        <end position="486"/>
    </location>
</feature>
<proteinExistence type="inferred from homology"/>
<dbReference type="InterPro" id="IPR019826">
    <property type="entry name" value="Carboxylesterase_B_AS"/>
</dbReference>
<dbReference type="Proteomes" id="UP001324533">
    <property type="component" value="Chromosome"/>
</dbReference>
<evidence type="ECO:0000259" key="5">
    <source>
        <dbReference type="Pfam" id="PF00135"/>
    </source>
</evidence>